<sequence>MDTEAAMLMEILNSSLGTYLPIHFLTQEQEEMLLDYIPPVYPKNVETSASHYEAPIYVSEDFSPEELEMATITPVDLPTLWSRFAWRRHAIPL</sequence>
<dbReference type="AlphaFoldDB" id="A0A8J2J5U7"/>
<dbReference type="Proteomes" id="UP000708208">
    <property type="component" value="Unassembled WGS sequence"/>
</dbReference>
<name>A0A8J2J5U7_9HEXA</name>
<keyword evidence="2" id="KW-1185">Reference proteome</keyword>
<evidence type="ECO:0000313" key="1">
    <source>
        <dbReference type="EMBL" id="CAG7658530.1"/>
    </source>
</evidence>
<comment type="caution">
    <text evidence="1">The sequence shown here is derived from an EMBL/GenBank/DDBJ whole genome shotgun (WGS) entry which is preliminary data.</text>
</comment>
<evidence type="ECO:0000313" key="2">
    <source>
        <dbReference type="Proteomes" id="UP000708208"/>
    </source>
</evidence>
<reference evidence="1" key="1">
    <citation type="submission" date="2021-06" db="EMBL/GenBank/DDBJ databases">
        <authorList>
            <person name="Hodson N. C."/>
            <person name="Mongue J. A."/>
            <person name="Jaron S. K."/>
        </authorList>
    </citation>
    <scope>NUCLEOTIDE SEQUENCE</scope>
</reference>
<proteinExistence type="predicted"/>
<protein>
    <submittedName>
        <fullName evidence="1">Uncharacterized protein</fullName>
    </submittedName>
</protein>
<organism evidence="1 2">
    <name type="scientific">Allacma fusca</name>
    <dbReference type="NCBI Taxonomy" id="39272"/>
    <lineage>
        <taxon>Eukaryota</taxon>
        <taxon>Metazoa</taxon>
        <taxon>Ecdysozoa</taxon>
        <taxon>Arthropoda</taxon>
        <taxon>Hexapoda</taxon>
        <taxon>Collembola</taxon>
        <taxon>Symphypleona</taxon>
        <taxon>Sminthuridae</taxon>
        <taxon>Allacma</taxon>
    </lineage>
</organism>
<gene>
    <name evidence="1" type="ORF">AFUS01_LOCUS1015</name>
</gene>
<dbReference type="EMBL" id="CAJVCH010005610">
    <property type="protein sequence ID" value="CAG7658530.1"/>
    <property type="molecule type" value="Genomic_DNA"/>
</dbReference>
<accession>A0A8J2J5U7</accession>